<dbReference type="InterPro" id="IPR011051">
    <property type="entry name" value="RmlC_Cupin_sf"/>
</dbReference>
<dbReference type="SUPFAM" id="SSF51182">
    <property type="entry name" value="RmlC-like cupins"/>
    <property type="match status" value="2"/>
</dbReference>
<name>A0A1G6ZDY2_9GAMM</name>
<dbReference type="EMBL" id="FNAG01000013">
    <property type="protein sequence ID" value="SDD99966.1"/>
    <property type="molecule type" value="Genomic_DNA"/>
</dbReference>
<protein>
    <submittedName>
        <fullName evidence="2">Anti-ECFsigma factor, ChrR</fullName>
    </submittedName>
</protein>
<dbReference type="Gene3D" id="2.60.120.10">
    <property type="entry name" value="Jelly Rolls"/>
    <property type="match status" value="1"/>
</dbReference>
<reference evidence="2 3" key="1">
    <citation type="submission" date="2016-10" db="EMBL/GenBank/DDBJ databases">
        <authorList>
            <person name="de Groot N.N."/>
        </authorList>
    </citation>
    <scope>NUCLEOTIDE SEQUENCE [LARGE SCALE GENOMIC DNA]</scope>
    <source>
        <strain evidence="2 3">DSM 16957</strain>
    </source>
</reference>
<feature type="domain" description="ChrR-like cupin" evidence="1">
    <location>
        <begin position="11"/>
        <end position="111"/>
    </location>
</feature>
<accession>A0A1G6ZDY2</accession>
<dbReference type="OrthoDB" id="9801227at2"/>
<dbReference type="Pfam" id="PF12973">
    <property type="entry name" value="Cupin_7"/>
    <property type="match status" value="1"/>
</dbReference>
<evidence type="ECO:0000313" key="2">
    <source>
        <dbReference type="EMBL" id="SDD99966.1"/>
    </source>
</evidence>
<dbReference type="STRING" id="265719.SAMN04488509_11337"/>
<evidence type="ECO:0000313" key="3">
    <source>
        <dbReference type="Proteomes" id="UP000199603"/>
    </source>
</evidence>
<dbReference type="AlphaFoldDB" id="A0A1G6ZDY2"/>
<dbReference type="RefSeq" id="WP_091244974.1">
    <property type="nucleotide sequence ID" value="NZ_FNAG01000013.1"/>
</dbReference>
<keyword evidence="3" id="KW-1185">Reference proteome</keyword>
<organism evidence="2 3">
    <name type="scientific">Aquimonas voraii</name>
    <dbReference type="NCBI Taxonomy" id="265719"/>
    <lineage>
        <taxon>Bacteria</taxon>
        <taxon>Pseudomonadati</taxon>
        <taxon>Pseudomonadota</taxon>
        <taxon>Gammaproteobacteria</taxon>
        <taxon>Lysobacterales</taxon>
        <taxon>Lysobacteraceae</taxon>
        <taxon>Aquimonas</taxon>
    </lineage>
</organism>
<proteinExistence type="predicted"/>
<gene>
    <name evidence="2" type="ORF">SAMN04488509_11337</name>
</gene>
<dbReference type="CDD" id="cd20303">
    <property type="entry name" value="cupin_ChrR_1"/>
    <property type="match status" value="1"/>
</dbReference>
<dbReference type="InterPro" id="IPR014710">
    <property type="entry name" value="RmlC-like_jellyroll"/>
</dbReference>
<dbReference type="InterPro" id="IPR025979">
    <property type="entry name" value="ChrR-like_cupin_dom"/>
</dbReference>
<sequence length="227" mass="24836">MRIHADFQVPACVAVEEQRWIPSPQAGVERVMLDRIGEEKARATSLVRYAPRSQFAPHAHPGGEEILVLEGVFSADGEDFPAGTYLRNPPGSAHRPYSVEGARIFVKLWQMHPTQSAEVRVDTRDPQRWQAQGTVCPLYGDVFEQVCLLRLAPGQRVLDGAVEGAEMLVLEGRLQWQGRVLAAGSWLRLPAGEHAEPVTDGEGACLYLKLGALGGPQHAYETGAHEA</sequence>
<dbReference type="Proteomes" id="UP000199603">
    <property type="component" value="Unassembled WGS sequence"/>
</dbReference>
<evidence type="ECO:0000259" key="1">
    <source>
        <dbReference type="Pfam" id="PF12973"/>
    </source>
</evidence>